<sequence length="188" mass="21344">MPREKIRASSVFFSNSLPPARRPSLGGEAAMSLIFDSLSCFNRFHWVKDWEEKRHPLTSSDDRPAVIYMELEIKALSITVEEKQLVNFLKIVLLVGYSFLDVVFTVLVEKSGDKLRASSVSFGSSLPLAWRPSLGGEAAMSLIFDSLLCLNRFHWVKDWEEKRHPLTSSNDRSAVIYMELDKSGELQC</sequence>
<dbReference type="Proteomes" id="UP001054837">
    <property type="component" value="Unassembled WGS sequence"/>
</dbReference>
<dbReference type="EMBL" id="BPLQ01007533">
    <property type="protein sequence ID" value="GIY30709.1"/>
    <property type="molecule type" value="Genomic_DNA"/>
</dbReference>
<comment type="caution">
    <text evidence="2">The sequence shown here is derived from an EMBL/GenBank/DDBJ whole genome shotgun (WGS) entry which is preliminary data.</text>
</comment>
<organism evidence="2 3">
    <name type="scientific">Caerostris darwini</name>
    <dbReference type="NCBI Taxonomy" id="1538125"/>
    <lineage>
        <taxon>Eukaryota</taxon>
        <taxon>Metazoa</taxon>
        <taxon>Ecdysozoa</taxon>
        <taxon>Arthropoda</taxon>
        <taxon>Chelicerata</taxon>
        <taxon>Arachnida</taxon>
        <taxon>Araneae</taxon>
        <taxon>Araneomorphae</taxon>
        <taxon>Entelegynae</taxon>
        <taxon>Araneoidea</taxon>
        <taxon>Araneidae</taxon>
        <taxon>Caerostris</taxon>
    </lineage>
</organism>
<proteinExistence type="predicted"/>
<gene>
    <name evidence="2" type="ORF">CDAR_465511</name>
</gene>
<reference evidence="2 3" key="1">
    <citation type="submission" date="2021-06" db="EMBL/GenBank/DDBJ databases">
        <title>Caerostris darwini draft genome.</title>
        <authorList>
            <person name="Kono N."/>
            <person name="Arakawa K."/>
        </authorList>
    </citation>
    <scope>NUCLEOTIDE SEQUENCE [LARGE SCALE GENOMIC DNA]</scope>
</reference>
<keyword evidence="3" id="KW-1185">Reference proteome</keyword>
<name>A0AAV4S9S2_9ARAC</name>
<dbReference type="AlphaFoldDB" id="A0AAV4S9S2"/>
<protein>
    <submittedName>
        <fullName evidence="2">Uncharacterized protein</fullName>
    </submittedName>
</protein>
<keyword evidence="1" id="KW-0472">Membrane</keyword>
<feature type="transmembrane region" description="Helical" evidence="1">
    <location>
        <begin position="88"/>
        <end position="108"/>
    </location>
</feature>
<keyword evidence="1" id="KW-0812">Transmembrane</keyword>
<accession>A0AAV4S9S2</accession>
<evidence type="ECO:0000256" key="1">
    <source>
        <dbReference type="SAM" id="Phobius"/>
    </source>
</evidence>
<evidence type="ECO:0000313" key="2">
    <source>
        <dbReference type="EMBL" id="GIY30709.1"/>
    </source>
</evidence>
<keyword evidence="1" id="KW-1133">Transmembrane helix</keyword>
<evidence type="ECO:0000313" key="3">
    <source>
        <dbReference type="Proteomes" id="UP001054837"/>
    </source>
</evidence>